<evidence type="ECO:0000313" key="1">
    <source>
        <dbReference type="EMBL" id="KAL3095353.1"/>
    </source>
</evidence>
<proteinExistence type="predicted"/>
<dbReference type="AlphaFoldDB" id="A0ABD2JXQ3"/>
<protein>
    <submittedName>
        <fullName evidence="1">Uncharacterized protein</fullName>
    </submittedName>
</protein>
<dbReference type="EMBL" id="JBICCN010000083">
    <property type="protein sequence ID" value="KAL3095353.1"/>
    <property type="molecule type" value="Genomic_DNA"/>
</dbReference>
<comment type="caution">
    <text evidence="1">The sequence shown here is derived from an EMBL/GenBank/DDBJ whole genome shotgun (WGS) entry which is preliminary data.</text>
</comment>
<keyword evidence="2" id="KW-1185">Reference proteome</keyword>
<accession>A0ABD2JXQ3</accession>
<name>A0ABD2JXQ3_HETSC</name>
<reference evidence="1 2" key="1">
    <citation type="submission" date="2024-10" db="EMBL/GenBank/DDBJ databases">
        <authorList>
            <person name="Kim D."/>
        </authorList>
    </citation>
    <scope>NUCLEOTIDE SEQUENCE [LARGE SCALE GENOMIC DNA]</scope>
    <source>
        <strain evidence="1">Taebaek</strain>
    </source>
</reference>
<organism evidence="1 2">
    <name type="scientific">Heterodera schachtii</name>
    <name type="common">Sugarbeet cyst nematode worm</name>
    <name type="synonym">Tylenchus schachtii</name>
    <dbReference type="NCBI Taxonomy" id="97005"/>
    <lineage>
        <taxon>Eukaryota</taxon>
        <taxon>Metazoa</taxon>
        <taxon>Ecdysozoa</taxon>
        <taxon>Nematoda</taxon>
        <taxon>Chromadorea</taxon>
        <taxon>Rhabditida</taxon>
        <taxon>Tylenchina</taxon>
        <taxon>Tylenchomorpha</taxon>
        <taxon>Tylenchoidea</taxon>
        <taxon>Heteroderidae</taxon>
        <taxon>Heteroderinae</taxon>
        <taxon>Heterodera</taxon>
    </lineage>
</organism>
<dbReference type="Proteomes" id="UP001620645">
    <property type="component" value="Unassembled WGS sequence"/>
</dbReference>
<evidence type="ECO:0000313" key="2">
    <source>
        <dbReference type="Proteomes" id="UP001620645"/>
    </source>
</evidence>
<gene>
    <name evidence="1" type="ORF">niasHS_007452</name>
</gene>
<sequence>MALPPRANRRSVTGGLRPTLCCHGALSTVAGLRPPLPHVSLWCPHIGQIVPPMRQSLSRSHYIRSFQLAQKDFGIGTPKMKANCASDSKKKLPSADLCNGRCSAERRIHCRELAKWGRQLTTLVGWLPPGHPSAGGGSHQLHNLQTMQIDLFSSPAPRPSPRALISRPFECRAKGAGGWNWK</sequence>